<feature type="domain" description="Aminoglycoside phosphotransferase" evidence="1">
    <location>
        <begin position="15"/>
        <end position="52"/>
    </location>
</feature>
<organism evidence="2">
    <name type="scientific">human gut metagenome</name>
    <dbReference type="NCBI Taxonomy" id="408170"/>
    <lineage>
        <taxon>unclassified sequences</taxon>
        <taxon>metagenomes</taxon>
        <taxon>organismal metagenomes</taxon>
    </lineage>
</organism>
<dbReference type="InterPro" id="IPR002575">
    <property type="entry name" value="Aminoglycoside_PTrfase"/>
</dbReference>
<dbReference type="EMBL" id="AJWY01013702">
    <property type="protein sequence ID" value="EKC46224.1"/>
    <property type="molecule type" value="Genomic_DNA"/>
</dbReference>
<sequence>MMRRAISPAIWRKRLNNILFDKTTGEGLCVIDLDTVMPGLAANDFGDSIRFGANHCAEDESDLSKVNFSM</sequence>
<dbReference type="AlphaFoldDB" id="K1RRM7"/>
<evidence type="ECO:0000259" key="1">
    <source>
        <dbReference type="Pfam" id="PF01636"/>
    </source>
</evidence>
<name>K1RRM7_9ZZZZ</name>
<feature type="non-terminal residue" evidence="2">
    <location>
        <position position="70"/>
    </location>
</feature>
<gene>
    <name evidence="2" type="ORF">LEA_19942</name>
</gene>
<dbReference type="Pfam" id="PF01636">
    <property type="entry name" value="APH"/>
    <property type="match status" value="1"/>
</dbReference>
<comment type="caution">
    <text evidence="2">The sequence shown here is derived from an EMBL/GenBank/DDBJ whole genome shotgun (WGS) entry which is preliminary data.</text>
</comment>
<evidence type="ECO:0000313" key="2">
    <source>
        <dbReference type="EMBL" id="EKC46224.1"/>
    </source>
</evidence>
<proteinExistence type="predicted"/>
<accession>K1RRM7</accession>
<reference evidence="2" key="1">
    <citation type="journal article" date="2013" name="Environ. Microbiol.">
        <title>Microbiota from the distal guts of lean and obese adolescents exhibit partial functional redundancy besides clear differences in community structure.</title>
        <authorList>
            <person name="Ferrer M."/>
            <person name="Ruiz A."/>
            <person name="Lanza F."/>
            <person name="Haange S.B."/>
            <person name="Oberbach A."/>
            <person name="Till H."/>
            <person name="Bargiela R."/>
            <person name="Campoy C."/>
            <person name="Segura M.T."/>
            <person name="Richter M."/>
            <person name="von Bergen M."/>
            <person name="Seifert J."/>
            <person name="Suarez A."/>
        </authorList>
    </citation>
    <scope>NUCLEOTIDE SEQUENCE</scope>
</reference>
<protein>
    <submittedName>
        <fullName evidence="2">Mucin-desulfating sulfatase</fullName>
    </submittedName>
</protein>